<evidence type="ECO:0000313" key="1">
    <source>
        <dbReference type="EMBL" id="KAH3771388.1"/>
    </source>
</evidence>
<gene>
    <name evidence="1" type="ORF">DPMN_172704</name>
</gene>
<protein>
    <submittedName>
        <fullName evidence="1">Uncharacterized protein</fullName>
    </submittedName>
</protein>
<dbReference type="Proteomes" id="UP000828390">
    <property type="component" value="Unassembled WGS sequence"/>
</dbReference>
<organism evidence="1 2">
    <name type="scientific">Dreissena polymorpha</name>
    <name type="common">Zebra mussel</name>
    <name type="synonym">Mytilus polymorpha</name>
    <dbReference type="NCBI Taxonomy" id="45954"/>
    <lineage>
        <taxon>Eukaryota</taxon>
        <taxon>Metazoa</taxon>
        <taxon>Spiralia</taxon>
        <taxon>Lophotrochozoa</taxon>
        <taxon>Mollusca</taxon>
        <taxon>Bivalvia</taxon>
        <taxon>Autobranchia</taxon>
        <taxon>Heteroconchia</taxon>
        <taxon>Euheterodonta</taxon>
        <taxon>Imparidentia</taxon>
        <taxon>Neoheterodontei</taxon>
        <taxon>Myida</taxon>
        <taxon>Dreissenoidea</taxon>
        <taxon>Dreissenidae</taxon>
        <taxon>Dreissena</taxon>
    </lineage>
</organism>
<reference evidence="1" key="1">
    <citation type="journal article" date="2019" name="bioRxiv">
        <title>The Genome of the Zebra Mussel, Dreissena polymorpha: A Resource for Invasive Species Research.</title>
        <authorList>
            <person name="McCartney M.A."/>
            <person name="Auch B."/>
            <person name="Kono T."/>
            <person name="Mallez S."/>
            <person name="Zhang Y."/>
            <person name="Obille A."/>
            <person name="Becker A."/>
            <person name="Abrahante J.E."/>
            <person name="Garbe J."/>
            <person name="Badalamenti J.P."/>
            <person name="Herman A."/>
            <person name="Mangelson H."/>
            <person name="Liachko I."/>
            <person name="Sullivan S."/>
            <person name="Sone E.D."/>
            <person name="Koren S."/>
            <person name="Silverstein K.A.T."/>
            <person name="Beckman K.B."/>
            <person name="Gohl D.M."/>
        </authorList>
    </citation>
    <scope>NUCLEOTIDE SEQUENCE</scope>
    <source>
        <strain evidence="1">Duluth1</strain>
        <tissue evidence="1">Whole animal</tissue>
    </source>
</reference>
<accession>A0A9D4E238</accession>
<name>A0A9D4E238_DREPO</name>
<evidence type="ECO:0000313" key="2">
    <source>
        <dbReference type="Proteomes" id="UP000828390"/>
    </source>
</evidence>
<comment type="caution">
    <text evidence="1">The sequence shown here is derived from an EMBL/GenBank/DDBJ whole genome shotgun (WGS) entry which is preliminary data.</text>
</comment>
<dbReference type="AlphaFoldDB" id="A0A9D4E238"/>
<proteinExistence type="predicted"/>
<sequence>MDGLRSYLCFIIQVSAFATNDAVVRFANYYGDHMVLQKAPAQAHIWGLGGIGGQSITVAMDG</sequence>
<dbReference type="EMBL" id="JAIWYP010000009">
    <property type="protein sequence ID" value="KAH3771388.1"/>
    <property type="molecule type" value="Genomic_DNA"/>
</dbReference>
<reference evidence="1" key="2">
    <citation type="submission" date="2020-11" db="EMBL/GenBank/DDBJ databases">
        <authorList>
            <person name="McCartney M.A."/>
            <person name="Auch B."/>
            <person name="Kono T."/>
            <person name="Mallez S."/>
            <person name="Becker A."/>
            <person name="Gohl D.M."/>
            <person name="Silverstein K.A.T."/>
            <person name="Koren S."/>
            <person name="Bechman K.B."/>
            <person name="Herman A."/>
            <person name="Abrahante J.E."/>
            <person name="Garbe J."/>
        </authorList>
    </citation>
    <scope>NUCLEOTIDE SEQUENCE</scope>
    <source>
        <strain evidence="1">Duluth1</strain>
        <tissue evidence="1">Whole animal</tissue>
    </source>
</reference>
<keyword evidence="2" id="KW-1185">Reference proteome</keyword>